<feature type="transmembrane region" description="Helical" evidence="1">
    <location>
        <begin position="6"/>
        <end position="27"/>
    </location>
</feature>
<feature type="transmembrane region" description="Helical" evidence="1">
    <location>
        <begin position="133"/>
        <end position="151"/>
    </location>
</feature>
<keyword evidence="1" id="KW-0812">Transmembrane</keyword>
<comment type="caution">
    <text evidence="2">The sequence shown here is derived from an EMBL/GenBank/DDBJ whole genome shotgun (WGS) entry which is preliminary data.</text>
</comment>
<organism evidence="2 3">
    <name type="scientific">Telluria aromaticivorans</name>
    <dbReference type="NCBI Taxonomy" id="2725995"/>
    <lineage>
        <taxon>Bacteria</taxon>
        <taxon>Pseudomonadati</taxon>
        <taxon>Pseudomonadota</taxon>
        <taxon>Betaproteobacteria</taxon>
        <taxon>Burkholderiales</taxon>
        <taxon>Oxalobacteraceae</taxon>
        <taxon>Telluria group</taxon>
        <taxon>Telluria</taxon>
    </lineage>
</organism>
<protein>
    <recommendedName>
        <fullName evidence="4">DUF2306 domain-containing protein</fullName>
    </recommendedName>
</protein>
<evidence type="ECO:0000313" key="3">
    <source>
        <dbReference type="Proteomes" id="UP000533905"/>
    </source>
</evidence>
<reference evidence="2 3" key="1">
    <citation type="submission" date="2020-04" db="EMBL/GenBank/DDBJ databases">
        <title>Massilia sp. nov., a cold adapted bacteria isolated from Arctic soil.</title>
        <authorList>
            <person name="Son J."/>
            <person name="Ka J.-O."/>
        </authorList>
    </citation>
    <scope>NUCLEOTIDE SEQUENCE [LARGE SCALE GENOMIC DNA]</scope>
    <source>
        <strain evidence="2 3">ML15P13</strain>
    </source>
</reference>
<evidence type="ECO:0000256" key="1">
    <source>
        <dbReference type="SAM" id="Phobius"/>
    </source>
</evidence>
<feature type="transmembrane region" description="Helical" evidence="1">
    <location>
        <begin position="39"/>
        <end position="59"/>
    </location>
</feature>
<keyword evidence="3" id="KW-1185">Reference proteome</keyword>
<dbReference type="Proteomes" id="UP000533905">
    <property type="component" value="Unassembled WGS sequence"/>
</dbReference>
<keyword evidence="1" id="KW-1133">Transmembrane helix</keyword>
<feature type="transmembrane region" description="Helical" evidence="1">
    <location>
        <begin position="95"/>
        <end position="113"/>
    </location>
</feature>
<name>A0A7Y2NYZ9_9BURK</name>
<accession>A0A7Y2NYZ9</accession>
<evidence type="ECO:0000313" key="2">
    <source>
        <dbReference type="EMBL" id="NNG22001.1"/>
    </source>
</evidence>
<feature type="transmembrane region" description="Helical" evidence="1">
    <location>
        <begin position="65"/>
        <end position="83"/>
    </location>
</feature>
<dbReference type="AlphaFoldDB" id="A0A7Y2NYZ9"/>
<dbReference type="RefSeq" id="WP_171080978.1">
    <property type="nucleotide sequence ID" value="NZ_JABAIV010000001.1"/>
</dbReference>
<proteinExistence type="predicted"/>
<evidence type="ECO:0008006" key="4">
    <source>
        <dbReference type="Google" id="ProtNLM"/>
    </source>
</evidence>
<dbReference type="EMBL" id="JABAIV010000001">
    <property type="protein sequence ID" value="NNG22001.1"/>
    <property type="molecule type" value="Genomic_DNA"/>
</dbReference>
<keyword evidence="1" id="KW-0472">Membrane</keyword>
<sequence>MAVLTTIGIAHTAISLVALGAGIRAFIRYKEISPTTRAGTLYIVATVLTCLTSFFIFNHGGVNEAHALGVLTLLVLAGAAIASRKRWFGRYNHRAVALAYSLTFFFHMIPGFTETGTRFPTGNPLYSSREDPALVMTIGVVFAIFVIGAILQLRHLRAAEGVLPRVRPRMPAV</sequence>
<gene>
    <name evidence="2" type="ORF">HGB41_03130</name>
</gene>